<dbReference type="Gene3D" id="3.10.450.30">
    <property type="entry name" value="Microbial ribonucleases"/>
    <property type="match status" value="1"/>
</dbReference>
<comment type="caution">
    <text evidence="5">The sequence shown here is derived from an EMBL/GenBank/DDBJ whole genome shotgun (WGS) entry which is preliminary data.</text>
</comment>
<organism evidence="5 6">
    <name type="scientific">Lysobacter silvisoli</name>
    <dbReference type="NCBI Taxonomy" id="2293254"/>
    <lineage>
        <taxon>Bacteria</taxon>
        <taxon>Pseudomonadati</taxon>
        <taxon>Pseudomonadota</taxon>
        <taxon>Gammaproteobacteria</taxon>
        <taxon>Lysobacterales</taxon>
        <taxon>Lysobacteraceae</taxon>
        <taxon>Lysobacter</taxon>
    </lineage>
</organism>
<keyword evidence="2" id="KW-0378">Hydrolase</keyword>
<evidence type="ECO:0000256" key="3">
    <source>
        <dbReference type="SAM" id="MobiDB-lite"/>
    </source>
</evidence>
<dbReference type="OrthoDB" id="5326845at2"/>
<keyword evidence="4" id="KW-0732">Signal</keyword>
<evidence type="ECO:0000256" key="1">
    <source>
        <dbReference type="ARBA" id="ARBA00022722"/>
    </source>
</evidence>
<evidence type="ECO:0000313" key="6">
    <source>
        <dbReference type="Proteomes" id="UP000264492"/>
    </source>
</evidence>
<reference evidence="5 6" key="1">
    <citation type="submission" date="2018-08" db="EMBL/GenBank/DDBJ databases">
        <title>Lysobacter sp. zong2l5, whole genome shotgun sequence.</title>
        <authorList>
            <person name="Zhang X."/>
            <person name="Feng G."/>
            <person name="Zhu H."/>
        </authorList>
    </citation>
    <scope>NUCLEOTIDE SEQUENCE [LARGE SCALE GENOMIC DNA]</scope>
    <source>
        <strain evidence="6">zong2l5</strain>
    </source>
</reference>
<dbReference type="Pfam" id="PF00545">
    <property type="entry name" value="Ribonuclease"/>
    <property type="match status" value="1"/>
</dbReference>
<feature type="region of interest" description="Disordered" evidence="3">
    <location>
        <begin position="76"/>
        <end position="125"/>
    </location>
</feature>
<dbReference type="GO" id="GO:0004521">
    <property type="term" value="F:RNA endonuclease activity"/>
    <property type="evidence" value="ECO:0007669"/>
    <property type="project" value="InterPro"/>
</dbReference>
<keyword evidence="6" id="KW-1185">Reference proteome</keyword>
<dbReference type="Proteomes" id="UP000264492">
    <property type="component" value="Unassembled WGS sequence"/>
</dbReference>
<feature type="chain" id="PRO_5016802497" evidence="4">
    <location>
        <begin position="25"/>
        <end position="149"/>
    </location>
</feature>
<dbReference type="EMBL" id="QTSU01000003">
    <property type="protein sequence ID" value="RDZ26650.1"/>
    <property type="molecule type" value="Genomic_DNA"/>
</dbReference>
<protein>
    <submittedName>
        <fullName evidence="5">Ribonuclease</fullName>
    </submittedName>
</protein>
<name>A0A371JYF7_9GAMM</name>
<sequence length="149" mass="16674">MRRAPWLIAAVVLLGLWAWSQRPAAPDARAPAPAPVGVAIGDSAPAAVTRSDPAAYPAFLPAEARDVLQRIARGGPYEHRQDGGTFQNRERRLPSQPRGYYREYTVETPGSDDRGARRIVTGGDPPREYWYTDDHYRSFRRFDPPESAR</sequence>
<evidence type="ECO:0000313" key="5">
    <source>
        <dbReference type="EMBL" id="RDZ26650.1"/>
    </source>
</evidence>
<dbReference type="InterPro" id="IPR000026">
    <property type="entry name" value="N1-like"/>
</dbReference>
<evidence type="ECO:0000256" key="2">
    <source>
        <dbReference type="ARBA" id="ARBA00022801"/>
    </source>
</evidence>
<proteinExistence type="predicted"/>
<dbReference type="AlphaFoldDB" id="A0A371JYF7"/>
<accession>A0A371JYF7</accession>
<feature type="signal peptide" evidence="4">
    <location>
        <begin position="1"/>
        <end position="24"/>
    </location>
</feature>
<dbReference type="SUPFAM" id="SSF53933">
    <property type="entry name" value="Microbial ribonucleases"/>
    <property type="match status" value="1"/>
</dbReference>
<evidence type="ECO:0000256" key="4">
    <source>
        <dbReference type="SAM" id="SignalP"/>
    </source>
</evidence>
<dbReference type="RefSeq" id="WP_115860886.1">
    <property type="nucleotide sequence ID" value="NZ_QTSU01000003.1"/>
</dbReference>
<feature type="compositionally biased region" description="Basic and acidic residues" evidence="3">
    <location>
        <begin position="100"/>
        <end position="116"/>
    </location>
</feature>
<gene>
    <name evidence="5" type="ORF">DX914_16855</name>
</gene>
<dbReference type="GO" id="GO:0016787">
    <property type="term" value="F:hydrolase activity"/>
    <property type="evidence" value="ECO:0007669"/>
    <property type="project" value="UniProtKB-KW"/>
</dbReference>
<dbReference type="InterPro" id="IPR016191">
    <property type="entry name" value="Ribonuclease/ribotoxin"/>
</dbReference>
<dbReference type="GO" id="GO:0003723">
    <property type="term" value="F:RNA binding"/>
    <property type="evidence" value="ECO:0007669"/>
    <property type="project" value="InterPro"/>
</dbReference>
<feature type="compositionally biased region" description="Basic and acidic residues" evidence="3">
    <location>
        <begin position="76"/>
        <end position="93"/>
    </location>
</feature>
<keyword evidence="1" id="KW-0540">Nuclease</keyword>